<dbReference type="Gene3D" id="1.20.5.170">
    <property type="match status" value="1"/>
</dbReference>
<evidence type="ECO:0000313" key="2">
    <source>
        <dbReference type="EMBL" id="KYD20129.1"/>
    </source>
</evidence>
<dbReference type="OrthoDB" id="9778292at2"/>
<gene>
    <name evidence="2" type="ORF">B4135_1904</name>
</gene>
<dbReference type="EMBL" id="LQYT01000036">
    <property type="protein sequence ID" value="KYD20129.1"/>
    <property type="molecule type" value="Genomic_DNA"/>
</dbReference>
<dbReference type="STRING" id="301148.B4135_1904"/>
<protein>
    <recommendedName>
        <fullName evidence="4">Methylmalonyl Co-A mutase-associated GTPase MeaB</fullName>
    </recommendedName>
</protein>
<evidence type="ECO:0000313" key="3">
    <source>
        <dbReference type="Proteomes" id="UP000075683"/>
    </source>
</evidence>
<sequence length="339" mass="37133">MAYRYRKTKPDPPVSVERLARGIASGDRAALARAITLAESDRPDHFRLAQELLQRVGDRTGNTLRIGITGVPGAGKSTFIETFGMKLCALGKKVAVLAVDPSSALSKGSIMGDKTRMANLAKHPNAFIRPSATGGHLGGVHRKTRESILLCEAAGYDVVLVETVGVGQNETAVRTMVDCFLLLAITGAGDELQGMKKGLMELVDIVLVHKADGDNKEKALETKKELDRIFRFLKPATEGWQVRVLPCSSLTGEGIGDVIDLVFRFERETKKSGIFAERRRKQTKDWLYSAIADQLQNAFFRDGRIREVLPETERDVMSGKLPVSAAAEKLLAIFLESRL</sequence>
<comment type="similarity">
    <text evidence="1">Belongs to the SIMIBI class G3E GTPase family. ArgK/MeaB subfamily.</text>
</comment>
<dbReference type="SUPFAM" id="SSF52540">
    <property type="entry name" value="P-loop containing nucleoside triphosphate hydrolases"/>
    <property type="match status" value="1"/>
</dbReference>
<dbReference type="PATRIC" id="fig|301148.3.peg.2940"/>
<reference evidence="2 3" key="1">
    <citation type="submission" date="2016-01" db="EMBL/GenBank/DDBJ databases">
        <title>Draft Genome Sequences of Seven Thermophilic Sporeformers Isolated from Foods.</title>
        <authorList>
            <person name="Berendsen E.M."/>
            <person name="Wells-Bennik M.H."/>
            <person name="Krawcyk A.O."/>
            <person name="De Jong A."/>
            <person name="Holsappel S."/>
            <person name="Eijlander R.T."/>
            <person name="Kuipers O.P."/>
        </authorList>
    </citation>
    <scope>NUCLEOTIDE SEQUENCE [LARGE SCALE GENOMIC DNA]</scope>
    <source>
        <strain evidence="2 3">B4135</strain>
    </source>
</reference>
<dbReference type="NCBIfam" id="NF006958">
    <property type="entry name" value="PRK09435.1"/>
    <property type="match status" value="1"/>
</dbReference>
<comment type="caution">
    <text evidence="2">The sequence shown here is derived from an EMBL/GenBank/DDBJ whole genome shotgun (WGS) entry which is preliminary data.</text>
</comment>
<accession>A0A150M7N2</accession>
<dbReference type="GO" id="GO:0005525">
    <property type="term" value="F:GTP binding"/>
    <property type="evidence" value="ECO:0007669"/>
    <property type="project" value="InterPro"/>
</dbReference>
<proteinExistence type="inferred from homology"/>
<organism evidence="2 3">
    <name type="scientific">Caldibacillus debilis</name>
    <dbReference type="NCBI Taxonomy" id="301148"/>
    <lineage>
        <taxon>Bacteria</taxon>
        <taxon>Bacillati</taxon>
        <taxon>Bacillota</taxon>
        <taxon>Bacilli</taxon>
        <taxon>Bacillales</taxon>
        <taxon>Bacillaceae</taxon>
        <taxon>Caldibacillus</taxon>
    </lineage>
</organism>
<dbReference type="Gene3D" id="3.40.50.300">
    <property type="entry name" value="P-loop containing nucleotide triphosphate hydrolases"/>
    <property type="match status" value="1"/>
</dbReference>
<evidence type="ECO:0008006" key="4">
    <source>
        <dbReference type="Google" id="ProtNLM"/>
    </source>
</evidence>
<dbReference type="AlphaFoldDB" id="A0A150M7N2"/>
<dbReference type="GO" id="GO:0005737">
    <property type="term" value="C:cytoplasm"/>
    <property type="evidence" value="ECO:0007669"/>
    <property type="project" value="TreeGrafter"/>
</dbReference>
<dbReference type="CDD" id="cd03114">
    <property type="entry name" value="MMAA-like"/>
    <property type="match status" value="1"/>
</dbReference>
<dbReference type="PANTHER" id="PTHR23408">
    <property type="entry name" value="METHYLMALONYL-COA MUTASE"/>
    <property type="match status" value="1"/>
</dbReference>
<dbReference type="Gene3D" id="1.10.287.130">
    <property type="match status" value="1"/>
</dbReference>
<dbReference type="Proteomes" id="UP000075683">
    <property type="component" value="Unassembled WGS sequence"/>
</dbReference>
<evidence type="ECO:0000256" key="1">
    <source>
        <dbReference type="ARBA" id="ARBA00009625"/>
    </source>
</evidence>
<dbReference type="NCBIfam" id="TIGR00750">
    <property type="entry name" value="lao"/>
    <property type="match status" value="1"/>
</dbReference>
<dbReference type="PANTHER" id="PTHR23408:SF3">
    <property type="entry name" value="METHYLMALONIC ACIDURIA TYPE A PROTEIN, MITOCHONDRIAL"/>
    <property type="match status" value="1"/>
</dbReference>
<dbReference type="Pfam" id="PF03308">
    <property type="entry name" value="MeaB"/>
    <property type="match status" value="1"/>
</dbReference>
<dbReference type="RefSeq" id="WP_020154777.1">
    <property type="nucleotide sequence ID" value="NZ_LQYT01000036.1"/>
</dbReference>
<dbReference type="GO" id="GO:0003924">
    <property type="term" value="F:GTPase activity"/>
    <property type="evidence" value="ECO:0007669"/>
    <property type="project" value="InterPro"/>
</dbReference>
<name>A0A150M7N2_9BACI</name>
<dbReference type="InterPro" id="IPR027417">
    <property type="entry name" value="P-loop_NTPase"/>
</dbReference>
<dbReference type="InterPro" id="IPR005129">
    <property type="entry name" value="GTPase_ArgK"/>
</dbReference>